<evidence type="ECO:0000259" key="1">
    <source>
        <dbReference type="PROSITE" id="PS50943"/>
    </source>
</evidence>
<organism evidence="2 3">
    <name type="scientific">Kutzneria kofuensis</name>
    <dbReference type="NCBI Taxonomy" id="103725"/>
    <lineage>
        <taxon>Bacteria</taxon>
        <taxon>Bacillati</taxon>
        <taxon>Actinomycetota</taxon>
        <taxon>Actinomycetes</taxon>
        <taxon>Pseudonocardiales</taxon>
        <taxon>Pseudonocardiaceae</taxon>
        <taxon>Kutzneria</taxon>
    </lineage>
</organism>
<dbReference type="Proteomes" id="UP000585638">
    <property type="component" value="Unassembled WGS sequence"/>
</dbReference>
<reference evidence="2 3" key="1">
    <citation type="submission" date="2020-08" db="EMBL/GenBank/DDBJ databases">
        <title>Sequencing the genomes of 1000 actinobacteria strains.</title>
        <authorList>
            <person name="Klenk H.-P."/>
        </authorList>
    </citation>
    <scope>NUCLEOTIDE SEQUENCE [LARGE SCALE GENOMIC DNA]</scope>
    <source>
        <strain evidence="2 3">DSM 43851</strain>
    </source>
</reference>
<gene>
    <name evidence="2" type="ORF">BJ998_005601</name>
</gene>
<dbReference type="CDD" id="cd00093">
    <property type="entry name" value="HTH_XRE"/>
    <property type="match status" value="1"/>
</dbReference>
<comment type="caution">
    <text evidence="2">The sequence shown here is derived from an EMBL/GenBank/DDBJ whole genome shotgun (WGS) entry which is preliminary data.</text>
</comment>
<keyword evidence="3" id="KW-1185">Reference proteome</keyword>
<dbReference type="GO" id="GO:0003677">
    <property type="term" value="F:DNA binding"/>
    <property type="evidence" value="ECO:0007669"/>
    <property type="project" value="InterPro"/>
</dbReference>
<evidence type="ECO:0000313" key="3">
    <source>
        <dbReference type="Proteomes" id="UP000585638"/>
    </source>
</evidence>
<proteinExistence type="predicted"/>
<dbReference type="PROSITE" id="PS50943">
    <property type="entry name" value="HTH_CROC1"/>
    <property type="match status" value="1"/>
</dbReference>
<dbReference type="Pfam" id="PF19054">
    <property type="entry name" value="DUF5753"/>
    <property type="match status" value="1"/>
</dbReference>
<dbReference type="AlphaFoldDB" id="A0A7W9KKV2"/>
<dbReference type="InterPro" id="IPR043917">
    <property type="entry name" value="DUF5753"/>
</dbReference>
<dbReference type="RefSeq" id="WP_376775921.1">
    <property type="nucleotide sequence ID" value="NZ_JACHIR010000001.1"/>
</dbReference>
<dbReference type="InterPro" id="IPR001387">
    <property type="entry name" value="Cro/C1-type_HTH"/>
</dbReference>
<evidence type="ECO:0000313" key="2">
    <source>
        <dbReference type="EMBL" id="MBB5894405.1"/>
    </source>
</evidence>
<protein>
    <submittedName>
        <fullName evidence="2">Transcriptional regulator with XRE-family HTH domain</fullName>
    </submittedName>
</protein>
<dbReference type="InterPro" id="IPR010982">
    <property type="entry name" value="Lambda_DNA-bd_dom_sf"/>
</dbReference>
<dbReference type="Pfam" id="PF13560">
    <property type="entry name" value="HTH_31"/>
    <property type="match status" value="1"/>
</dbReference>
<dbReference type="Gene3D" id="1.10.260.40">
    <property type="entry name" value="lambda repressor-like DNA-binding domains"/>
    <property type="match status" value="1"/>
</dbReference>
<dbReference type="EMBL" id="JACHIR010000001">
    <property type="protein sequence ID" value="MBB5894405.1"/>
    <property type="molecule type" value="Genomic_DNA"/>
</dbReference>
<sequence>MTMQPSPTVRKRRLASELRRLREAAGLTIEDVGEKLECSPSKISRIETLRVGVTPRDVRDMLLLYGVPEEQREYLVQIAREARIKGWWESFGDVGRGAFLGFEAEAAILRTYNAMLVPGLAQSEAYIRALIAEGAPDMSPDEAERRITMRLTRKRILEREDPPRVSFVLDESVLRRPVGGPEVMRTQLEHLVDLSTRPNVTFQVIPFAHRSYPGMGASFVIMEFPDPADRDVVYVEGTVDGTFQENADEVDYYSMLWGHLVAAGLSPKDSVAFIADAAGQFD</sequence>
<name>A0A7W9KKV2_9PSEU</name>
<accession>A0A7W9KKV2</accession>
<dbReference type="SMART" id="SM00530">
    <property type="entry name" value="HTH_XRE"/>
    <property type="match status" value="1"/>
</dbReference>
<dbReference type="SUPFAM" id="SSF47413">
    <property type="entry name" value="lambda repressor-like DNA-binding domains"/>
    <property type="match status" value="1"/>
</dbReference>
<feature type="domain" description="HTH cro/C1-type" evidence="1">
    <location>
        <begin position="18"/>
        <end position="72"/>
    </location>
</feature>